<accession>A0A7R9FGM3</accession>
<dbReference type="CDD" id="cd05304">
    <property type="entry name" value="Rubrum_tdh"/>
    <property type="match status" value="1"/>
</dbReference>
<evidence type="ECO:0000259" key="13">
    <source>
        <dbReference type="SMART" id="SM01003"/>
    </source>
</evidence>
<dbReference type="GO" id="GO:0006740">
    <property type="term" value="P:NADPH regeneration"/>
    <property type="evidence" value="ECO:0007669"/>
    <property type="project" value="TreeGrafter"/>
</dbReference>
<dbReference type="GO" id="GO:0005743">
    <property type="term" value="C:mitochondrial inner membrane"/>
    <property type="evidence" value="ECO:0007669"/>
    <property type="project" value="TreeGrafter"/>
</dbReference>
<dbReference type="PANTHER" id="PTHR10160">
    <property type="entry name" value="NAD(P) TRANSHYDROGENASE"/>
    <property type="match status" value="1"/>
</dbReference>
<comment type="subcellular location">
    <subcellularLocation>
        <location evidence="1">Membrane</location>
        <topology evidence="1">Multi-pass membrane protein</topology>
    </subcellularLocation>
</comment>
<dbReference type="EC" id="7.1.1.1" evidence="3"/>
<evidence type="ECO:0000313" key="14">
    <source>
        <dbReference type="EMBL" id="CAD7453028.1"/>
    </source>
</evidence>
<dbReference type="Gene3D" id="3.40.50.720">
    <property type="entry name" value="NAD(P)-binding Rossmann-like Domain"/>
    <property type="match status" value="2"/>
</dbReference>
<feature type="domain" description="Alanine dehydrogenase/pyridine nucleotide transhydrogenase N-terminal" evidence="13">
    <location>
        <begin position="118"/>
        <end position="249"/>
    </location>
</feature>
<evidence type="ECO:0000256" key="3">
    <source>
        <dbReference type="ARBA" id="ARBA00012943"/>
    </source>
</evidence>
<keyword evidence="10" id="KW-0472">Membrane</keyword>
<evidence type="ECO:0000256" key="4">
    <source>
        <dbReference type="ARBA" id="ARBA00022692"/>
    </source>
</evidence>
<dbReference type="PANTHER" id="PTHR10160:SF19">
    <property type="entry name" value="PROTON-TRANSLOCATING NAD(P)(+) TRANSHYDROGENASE"/>
    <property type="match status" value="1"/>
</dbReference>
<dbReference type="EMBL" id="OE000233">
    <property type="protein sequence ID" value="CAD7453028.1"/>
    <property type="molecule type" value="Genomic_DNA"/>
</dbReference>
<dbReference type="FunFam" id="3.40.50.720:FF:000028">
    <property type="entry name" value="NAD(P) transhydrogenase subunit alpha"/>
    <property type="match status" value="1"/>
</dbReference>
<gene>
    <name evidence="14" type="ORF">TTEB3V08_LOCUS1182</name>
</gene>
<dbReference type="GO" id="GO:0008750">
    <property type="term" value="F:proton-translocating NAD(P)+ transhydrogenase activity"/>
    <property type="evidence" value="ECO:0007669"/>
    <property type="project" value="UniProtKB-EC"/>
</dbReference>
<keyword evidence="7" id="KW-1278">Translocase</keyword>
<evidence type="ECO:0000259" key="12">
    <source>
        <dbReference type="SMART" id="SM01002"/>
    </source>
</evidence>
<evidence type="ECO:0000256" key="7">
    <source>
        <dbReference type="ARBA" id="ARBA00022967"/>
    </source>
</evidence>
<dbReference type="GO" id="GO:0050661">
    <property type="term" value="F:NADP binding"/>
    <property type="evidence" value="ECO:0007669"/>
    <property type="project" value="TreeGrafter"/>
</dbReference>
<dbReference type="InterPro" id="IPR007886">
    <property type="entry name" value="AlaDH/PNT_N"/>
</dbReference>
<dbReference type="InterPro" id="IPR007698">
    <property type="entry name" value="AlaDH/PNT_NAD(H)-bd"/>
</dbReference>
<sequence>MNENNARQDLTGALDHVFLDDKIHWSRFEEGRFVSGLLTPKATDQTCEKLETSSIHRMGHGMLRLVAAQERLLHSSISGKVCNICCAQGRLFSSSRLVRDKQQQPTPRGIPYTKLTVGVPREVWQNERRVALSPAAAATLVKKGFNVQVENGAGALASFRDDDYAAVGARVTGNAYDSDIVLKVRQPLEQEVIKFRELSTLISFLYPAQNKLIIDQLVPKSMTLFGMDCIPRISRAQVFDALSSMANVAGYRAVIEAANHFGRFFGGQITAAGKVPPAKVLVIGGGVAGLAAMAQAKHMGAIVRGFDTRSTVREQVESLGAEFLEVEFKEEGESAGGYGKEMSKEFIEAEHALFARQAREVDIIITSALIPGKKAPTLLLKEHVELMKPGSVIVDLAAEMGGNVETTRPGEISVHKDVIHVGLTDLASRLPAQSSTLYGNNISKFLLSIGEKEHFYINLEDEVVRGSIVLHEGKWLWPPPPPPSMAPTVAAAPVAAVKDQVPPPPPNYFNRTLTDSLIYTGGEDNVCLVA</sequence>
<dbReference type="SMART" id="SM01003">
    <property type="entry name" value="AlaDh_PNT_N"/>
    <property type="match status" value="1"/>
</dbReference>
<keyword evidence="4" id="KW-0812">Transmembrane</keyword>
<evidence type="ECO:0000256" key="10">
    <source>
        <dbReference type="ARBA" id="ARBA00023136"/>
    </source>
</evidence>
<evidence type="ECO:0000256" key="6">
    <source>
        <dbReference type="ARBA" id="ARBA00022857"/>
    </source>
</evidence>
<reference evidence="14" key="1">
    <citation type="submission" date="2020-11" db="EMBL/GenBank/DDBJ databases">
        <authorList>
            <person name="Tran Van P."/>
        </authorList>
    </citation>
    <scope>NUCLEOTIDE SEQUENCE</scope>
</reference>
<keyword evidence="6" id="KW-0521">NADP</keyword>
<name>A0A7R9FGM3_9NEOP</name>
<evidence type="ECO:0000256" key="5">
    <source>
        <dbReference type="ARBA" id="ARBA00022741"/>
    </source>
</evidence>
<dbReference type="Pfam" id="PF01262">
    <property type="entry name" value="AlaDh_PNT_C"/>
    <property type="match status" value="1"/>
</dbReference>
<evidence type="ECO:0000256" key="1">
    <source>
        <dbReference type="ARBA" id="ARBA00004141"/>
    </source>
</evidence>
<dbReference type="Pfam" id="PF05222">
    <property type="entry name" value="AlaDh_PNT_N"/>
    <property type="match status" value="1"/>
</dbReference>
<dbReference type="InterPro" id="IPR036291">
    <property type="entry name" value="NAD(P)-bd_dom_sf"/>
</dbReference>
<dbReference type="SUPFAM" id="SSF51735">
    <property type="entry name" value="NAD(P)-binding Rossmann-fold domains"/>
    <property type="match status" value="1"/>
</dbReference>
<keyword evidence="9" id="KW-0520">NAD</keyword>
<evidence type="ECO:0000256" key="9">
    <source>
        <dbReference type="ARBA" id="ARBA00023027"/>
    </source>
</evidence>
<dbReference type="NCBIfam" id="NF006942">
    <property type="entry name" value="PRK09424.1"/>
    <property type="match status" value="1"/>
</dbReference>
<dbReference type="SUPFAM" id="SSF52283">
    <property type="entry name" value="Formate/glycerate dehydrogenase catalytic domain-like"/>
    <property type="match status" value="1"/>
</dbReference>
<keyword evidence="8" id="KW-1133">Transmembrane helix</keyword>
<dbReference type="InterPro" id="IPR026255">
    <property type="entry name" value="NADP_transhyd_a"/>
</dbReference>
<comment type="catalytic activity">
    <reaction evidence="11">
        <text>NAD(+) + NADPH + H(+)(in) = NADH + NADP(+) + H(+)(out)</text>
        <dbReference type="Rhea" id="RHEA:47992"/>
        <dbReference type="ChEBI" id="CHEBI:15378"/>
        <dbReference type="ChEBI" id="CHEBI:57540"/>
        <dbReference type="ChEBI" id="CHEBI:57783"/>
        <dbReference type="ChEBI" id="CHEBI:57945"/>
        <dbReference type="ChEBI" id="CHEBI:58349"/>
        <dbReference type="EC" id="7.1.1.1"/>
    </reaction>
</comment>
<comment type="similarity">
    <text evidence="2">In the N-terminal section; belongs to the AlaDH/PNT family.</text>
</comment>
<feature type="domain" description="Alanine dehydrogenase/pyridine nucleotide transhydrogenase NAD(H)-binding" evidence="12">
    <location>
        <begin position="258"/>
        <end position="422"/>
    </location>
</feature>
<keyword evidence="5" id="KW-0547">Nucleotide-binding</keyword>
<proteinExistence type="inferred from homology"/>
<organism evidence="14">
    <name type="scientific">Timema tahoe</name>
    <dbReference type="NCBI Taxonomy" id="61484"/>
    <lineage>
        <taxon>Eukaryota</taxon>
        <taxon>Metazoa</taxon>
        <taxon>Ecdysozoa</taxon>
        <taxon>Arthropoda</taxon>
        <taxon>Hexapoda</taxon>
        <taxon>Insecta</taxon>
        <taxon>Pterygota</taxon>
        <taxon>Neoptera</taxon>
        <taxon>Polyneoptera</taxon>
        <taxon>Phasmatodea</taxon>
        <taxon>Timematodea</taxon>
        <taxon>Timematoidea</taxon>
        <taxon>Timematidae</taxon>
        <taxon>Timema</taxon>
    </lineage>
</organism>
<dbReference type="SMART" id="SM01002">
    <property type="entry name" value="AlaDh_PNT_C"/>
    <property type="match status" value="1"/>
</dbReference>
<dbReference type="AlphaFoldDB" id="A0A7R9FGM3"/>
<evidence type="ECO:0000256" key="8">
    <source>
        <dbReference type="ARBA" id="ARBA00022989"/>
    </source>
</evidence>
<evidence type="ECO:0000256" key="2">
    <source>
        <dbReference type="ARBA" id="ARBA00005624"/>
    </source>
</evidence>
<evidence type="ECO:0000256" key="11">
    <source>
        <dbReference type="ARBA" id="ARBA00048202"/>
    </source>
</evidence>
<protein>
    <recommendedName>
        <fullName evidence="3">proton-translocating NAD(P)(+) transhydrogenase</fullName>
        <ecNumber evidence="3">7.1.1.1</ecNumber>
    </recommendedName>
</protein>
<dbReference type="NCBIfam" id="TIGR00561">
    <property type="entry name" value="pntA"/>
    <property type="match status" value="1"/>
</dbReference>